<proteinExistence type="predicted"/>
<reference evidence="1" key="1">
    <citation type="submission" date="2020-04" db="EMBL/GenBank/DDBJ databases">
        <authorList>
            <person name="Alioto T."/>
            <person name="Alioto T."/>
            <person name="Gomez Garrido J."/>
        </authorList>
    </citation>
    <scope>NUCLEOTIDE SEQUENCE</scope>
    <source>
        <strain evidence="1">A484AB</strain>
    </source>
</reference>
<dbReference type="EMBL" id="CACRXK020001726">
    <property type="protein sequence ID" value="CAB3990789.1"/>
    <property type="molecule type" value="Genomic_DNA"/>
</dbReference>
<gene>
    <name evidence="1" type="ORF">PACLA_8A027198</name>
</gene>
<dbReference type="AlphaFoldDB" id="A0A6S7GLY5"/>
<dbReference type="Proteomes" id="UP001152795">
    <property type="component" value="Unassembled WGS sequence"/>
</dbReference>
<name>A0A6S7GLY5_PARCT</name>
<evidence type="ECO:0000313" key="2">
    <source>
        <dbReference type="Proteomes" id="UP001152795"/>
    </source>
</evidence>
<sequence length="105" mass="12011">MEQLRKARSTAKGNVTRKANKLNDLPTACDNVDAIKEIANDLDEVSIQFQSAHKAYHSLLKEEQDLNDSTVYFNSVDEFGSNNRPPNFKKIKFNHTIFSKHCRIT</sequence>
<accession>A0A6S7GLY5</accession>
<keyword evidence="2" id="KW-1185">Reference proteome</keyword>
<organism evidence="1 2">
    <name type="scientific">Paramuricea clavata</name>
    <name type="common">Red gorgonian</name>
    <name type="synonym">Violescent sea-whip</name>
    <dbReference type="NCBI Taxonomy" id="317549"/>
    <lineage>
        <taxon>Eukaryota</taxon>
        <taxon>Metazoa</taxon>
        <taxon>Cnidaria</taxon>
        <taxon>Anthozoa</taxon>
        <taxon>Octocorallia</taxon>
        <taxon>Malacalcyonacea</taxon>
        <taxon>Plexauridae</taxon>
        <taxon>Paramuricea</taxon>
    </lineage>
</organism>
<evidence type="ECO:0000313" key="1">
    <source>
        <dbReference type="EMBL" id="CAB3990789.1"/>
    </source>
</evidence>
<comment type="caution">
    <text evidence="1">The sequence shown here is derived from an EMBL/GenBank/DDBJ whole genome shotgun (WGS) entry which is preliminary data.</text>
</comment>
<protein>
    <submittedName>
        <fullName evidence="1">Uncharacterized protein</fullName>
    </submittedName>
</protein>